<evidence type="ECO:0000256" key="5">
    <source>
        <dbReference type="ARBA" id="ARBA00022695"/>
    </source>
</evidence>
<dbReference type="Gene3D" id="3.30.1360.140">
    <property type="match status" value="1"/>
</dbReference>
<sequence>MYLTRDLKTPSMNIYLIPDCAYNAERAKAIQTMLEYTTLMDVTANTAIYYDPDPTSTVVEEDVDFVASYYDVIDEDTPLARSPWLLRIELHRKMMADKNLEMKEIALQIEHEYGQDLSCIYTDDNADKLVLRIRIMSDEEEKLHESVDAIIDESVSFLKHVEHNMLTQMRLRGVPNVKKVFMRENPQNQWDEEKGFVMVKEWVLDTDGTNLLDVICFDSVDATRTISNDIVEIIEVLGIEAVRRALLNEIRSAISFDGAYVNYRHLACLADVMTFRGHLMAVTRHGINRVDSGPLVRCSFEETVEILMDAAMFSQGDDLAGVTENIMLGQLAQLGTGVMDLILDARKLNSCKFELV</sequence>
<evidence type="ECO:0000256" key="7">
    <source>
        <dbReference type="ARBA" id="ARBA00022833"/>
    </source>
</evidence>
<dbReference type="FunFam" id="3.30.1360.140:FF:000001">
    <property type="entry name" value="DNA-directed RNA polymerase subunit"/>
    <property type="match status" value="1"/>
</dbReference>
<dbReference type="FunFam" id="1.10.150.390:FF:000001">
    <property type="entry name" value="DNA-directed RNA polymerase subunit"/>
    <property type="match status" value="1"/>
</dbReference>
<dbReference type="InterPro" id="IPR038593">
    <property type="entry name" value="RNA_pol_Rpb1_7_sf"/>
</dbReference>
<keyword evidence="4" id="KW-0808">Transferase</keyword>
<proteinExistence type="predicted"/>
<feature type="domain" description="RNA polymerase Rpb1" evidence="12">
    <location>
        <begin position="6"/>
        <end position="293"/>
    </location>
</feature>
<dbReference type="SUPFAM" id="SSF64484">
    <property type="entry name" value="beta and beta-prime subunits of DNA dependent RNA-polymerase"/>
    <property type="match status" value="1"/>
</dbReference>
<dbReference type="EC" id="2.7.7.6" evidence="2"/>
<keyword evidence="5" id="KW-0548">Nucleotidyltransferase</keyword>
<dbReference type="GO" id="GO:0005665">
    <property type="term" value="C:RNA polymerase II, core complex"/>
    <property type="evidence" value="ECO:0007669"/>
    <property type="project" value="TreeGrafter"/>
</dbReference>
<evidence type="ECO:0000256" key="9">
    <source>
        <dbReference type="ARBA" id="ARBA00023163"/>
    </source>
</evidence>
<evidence type="ECO:0000256" key="1">
    <source>
        <dbReference type="ARBA" id="ARBA00004123"/>
    </source>
</evidence>
<dbReference type="GO" id="GO:0006351">
    <property type="term" value="P:DNA-templated transcription"/>
    <property type="evidence" value="ECO:0007669"/>
    <property type="project" value="InterPro"/>
</dbReference>
<dbReference type="GO" id="GO:0003677">
    <property type="term" value="F:DNA binding"/>
    <property type="evidence" value="ECO:0007669"/>
    <property type="project" value="InterPro"/>
</dbReference>
<accession>A0A6G0X2H3</accession>
<evidence type="ECO:0000256" key="2">
    <source>
        <dbReference type="ARBA" id="ARBA00012418"/>
    </source>
</evidence>
<dbReference type="VEuPathDB" id="FungiDB:AeMF1_008055"/>
<evidence type="ECO:0000313" key="13">
    <source>
        <dbReference type="EMBL" id="KAF0733984.1"/>
    </source>
</evidence>
<dbReference type="Proteomes" id="UP000481153">
    <property type="component" value="Unassembled WGS sequence"/>
</dbReference>
<evidence type="ECO:0000256" key="8">
    <source>
        <dbReference type="ARBA" id="ARBA00022842"/>
    </source>
</evidence>
<dbReference type="InterPro" id="IPR045867">
    <property type="entry name" value="DNA-dir_RpoC_beta_prime"/>
</dbReference>
<dbReference type="CDD" id="cd02584">
    <property type="entry name" value="RNAP_II_Rpb1_C"/>
    <property type="match status" value="1"/>
</dbReference>
<dbReference type="InterPro" id="IPR007081">
    <property type="entry name" value="RNA_pol_Rpb1_5"/>
</dbReference>
<evidence type="ECO:0000313" key="14">
    <source>
        <dbReference type="Proteomes" id="UP000481153"/>
    </source>
</evidence>
<dbReference type="GO" id="GO:0046872">
    <property type="term" value="F:metal ion binding"/>
    <property type="evidence" value="ECO:0007669"/>
    <property type="project" value="UniProtKB-KW"/>
</dbReference>
<dbReference type="Pfam" id="PF04998">
    <property type="entry name" value="RNA_pol_Rpb1_5"/>
    <property type="match status" value="1"/>
</dbReference>
<dbReference type="PANTHER" id="PTHR19376:SF37">
    <property type="entry name" value="DNA-DIRECTED RNA POLYMERASE II SUBUNIT RPB1"/>
    <property type="match status" value="1"/>
</dbReference>
<evidence type="ECO:0000256" key="3">
    <source>
        <dbReference type="ARBA" id="ARBA00022478"/>
    </source>
</evidence>
<gene>
    <name evidence="13" type="ORF">Ae201684_009160</name>
</gene>
<comment type="caution">
    <text evidence="13">The sequence shown here is derived from an EMBL/GenBank/DDBJ whole genome shotgun (WGS) entry which is preliminary data.</text>
</comment>
<evidence type="ECO:0000259" key="12">
    <source>
        <dbReference type="Pfam" id="PF04998"/>
    </source>
</evidence>
<dbReference type="InterPro" id="IPR007073">
    <property type="entry name" value="RNA_pol_Rpb1_7"/>
</dbReference>
<evidence type="ECO:0000256" key="4">
    <source>
        <dbReference type="ARBA" id="ARBA00022679"/>
    </source>
</evidence>
<protein>
    <recommendedName>
        <fullName evidence="2">DNA-directed RNA polymerase</fullName>
        <ecNumber evidence="2">2.7.7.6</ecNumber>
    </recommendedName>
</protein>
<evidence type="ECO:0000259" key="11">
    <source>
        <dbReference type="Pfam" id="PF04990"/>
    </source>
</evidence>
<evidence type="ECO:0000256" key="6">
    <source>
        <dbReference type="ARBA" id="ARBA00022723"/>
    </source>
</evidence>
<keyword evidence="7" id="KW-0862">Zinc</keyword>
<feature type="domain" description="RNA polymerase Rpb1" evidence="11">
    <location>
        <begin position="37"/>
        <end position="172"/>
    </location>
</feature>
<dbReference type="Gene3D" id="1.10.150.390">
    <property type="match status" value="1"/>
</dbReference>
<comment type="subcellular location">
    <subcellularLocation>
        <location evidence="1">Nucleus</location>
    </subcellularLocation>
</comment>
<name>A0A6G0X2H3_9STRA</name>
<keyword evidence="8" id="KW-0460">Magnesium</keyword>
<evidence type="ECO:0000256" key="10">
    <source>
        <dbReference type="ARBA" id="ARBA00023242"/>
    </source>
</evidence>
<keyword evidence="14" id="KW-1185">Reference proteome</keyword>
<keyword evidence="10" id="KW-0539">Nucleus</keyword>
<dbReference type="EMBL" id="VJMJ01000118">
    <property type="protein sequence ID" value="KAF0733984.1"/>
    <property type="molecule type" value="Genomic_DNA"/>
</dbReference>
<dbReference type="GO" id="GO:0003899">
    <property type="term" value="F:DNA-directed RNA polymerase activity"/>
    <property type="evidence" value="ECO:0007669"/>
    <property type="project" value="UniProtKB-EC"/>
</dbReference>
<dbReference type="Pfam" id="PF04990">
    <property type="entry name" value="RNA_pol_Rpb1_7"/>
    <property type="match status" value="1"/>
</dbReference>
<dbReference type="AlphaFoldDB" id="A0A6G0X2H3"/>
<organism evidence="13 14">
    <name type="scientific">Aphanomyces euteiches</name>
    <dbReference type="NCBI Taxonomy" id="100861"/>
    <lineage>
        <taxon>Eukaryota</taxon>
        <taxon>Sar</taxon>
        <taxon>Stramenopiles</taxon>
        <taxon>Oomycota</taxon>
        <taxon>Saprolegniomycetes</taxon>
        <taxon>Saprolegniales</taxon>
        <taxon>Verrucalvaceae</taxon>
        <taxon>Aphanomyces</taxon>
    </lineage>
</organism>
<keyword evidence="3" id="KW-0240">DNA-directed RNA polymerase</keyword>
<keyword evidence="6" id="KW-0479">Metal-binding</keyword>
<reference evidence="13 14" key="1">
    <citation type="submission" date="2019-07" db="EMBL/GenBank/DDBJ databases">
        <title>Genomics analysis of Aphanomyces spp. identifies a new class of oomycete effector associated with host adaptation.</title>
        <authorList>
            <person name="Gaulin E."/>
        </authorList>
    </citation>
    <scope>NUCLEOTIDE SEQUENCE [LARGE SCALE GENOMIC DNA]</scope>
    <source>
        <strain evidence="13 14">ATCC 201684</strain>
    </source>
</reference>
<keyword evidence="9" id="KW-0804">Transcription</keyword>
<dbReference type="PANTHER" id="PTHR19376">
    <property type="entry name" value="DNA-DIRECTED RNA POLYMERASE"/>
    <property type="match status" value="1"/>
</dbReference>